<dbReference type="EMBL" id="QXGB01003271">
    <property type="protein sequence ID" value="KAE9171729.1"/>
    <property type="molecule type" value="Genomic_DNA"/>
</dbReference>
<organism evidence="2 4">
    <name type="scientific">Phytophthora fragariae</name>
    <dbReference type="NCBI Taxonomy" id="53985"/>
    <lineage>
        <taxon>Eukaryota</taxon>
        <taxon>Sar</taxon>
        <taxon>Stramenopiles</taxon>
        <taxon>Oomycota</taxon>
        <taxon>Peronosporomycetes</taxon>
        <taxon>Peronosporales</taxon>
        <taxon>Peronosporaceae</taxon>
        <taxon>Phytophthora</taxon>
    </lineage>
</organism>
<evidence type="ECO:0000313" key="3">
    <source>
        <dbReference type="EMBL" id="KAE9181839.1"/>
    </source>
</evidence>
<feature type="region of interest" description="Disordered" evidence="1">
    <location>
        <begin position="186"/>
        <end position="306"/>
    </location>
</feature>
<dbReference type="OrthoDB" id="140381at2759"/>
<comment type="caution">
    <text evidence="2">The sequence shown here is derived from an EMBL/GenBank/DDBJ whole genome shotgun (WGS) entry which is preliminary data.</text>
</comment>
<keyword evidence="4" id="KW-1185">Reference proteome</keyword>
<accession>A0A6A3VUK6</accession>
<feature type="compositionally biased region" description="Basic and acidic residues" evidence="1">
    <location>
        <begin position="285"/>
        <end position="306"/>
    </location>
</feature>
<feature type="compositionally biased region" description="Acidic residues" evidence="1">
    <location>
        <begin position="247"/>
        <end position="258"/>
    </location>
</feature>
<feature type="compositionally biased region" description="Acidic residues" evidence="1">
    <location>
        <begin position="194"/>
        <end position="203"/>
    </location>
</feature>
<evidence type="ECO:0000313" key="2">
    <source>
        <dbReference type="EMBL" id="KAE9171729.1"/>
    </source>
</evidence>
<feature type="compositionally biased region" description="Basic and acidic residues" evidence="1">
    <location>
        <begin position="231"/>
        <end position="240"/>
    </location>
</feature>
<evidence type="ECO:0000313" key="5">
    <source>
        <dbReference type="Proteomes" id="UP000440367"/>
    </source>
</evidence>
<protein>
    <submittedName>
        <fullName evidence="2">Uncharacterized protein</fullName>
    </submittedName>
</protein>
<dbReference type="Proteomes" id="UP000433483">
    <property type="component" value="Unassembled WGS sequence"/>
</dbReference>
<dbReference type="Proteomes" id="UP000440367">
    <property type="component" value="Unassembled WGS sequence"/>
</dbReference>
<reference evidence="4 5" key="1">
    <citation type="submission" date="2018-08" db="EMBL/GenBank/DDBJ databases">
        <title>Genomic investigation of the strawberry pathogen Phytophthora fragariae indicates pathogenicity is determined by transcriptional variation in three key races.</title>
        <authorList>
            <person name="Adams T.M."/>
            <person name="Armitage A.D."/>
            <person name="Sobczyk M.K."/>
            <person name="Bates H.J."/>
            <person name="Dunwell J.M."/>
            <person name="Nellist C.F."/>
            <person name="Harrison R.J."/>
        </authorList>
    </citation>
    <scope>NUCLEOTIDE SEQUENCE [LARGE SCALE GENOMIC DNA]</scope>
    <source>
        <strain evidence="3 5">BC-1</strain>
        <strain evidence="2 4">NOV-27</strain>
    </source>
</reference>
<dbReference type="EMBL" id="QXGD01002994">
    <property type="protein sequence ID" value="KAE9181839.1"/>
    <property type="molecule type" value="Genomic_DNA"/>
</dbReference>
<proteinExistence type="predicted"/>
<evidence type="ECO:0000313" key="4">
    <source>
        <dbReference type="Proteomes" id="UP000433483"/>
    </source>
</evidence>
<feature type="compositionally biased region" description="Acidic residues" evidence="1">
    <location>
        <begin position="220"/>
        <end position="230"/>
    </location>
</feature>
<gene>
    <name evidence="3" type="ORF">PF002_g27159</name>
    <name evidence="2" type="ORF">PF005_g27024</name>
</gene>
<name>A0A6A3VUK6_9STRA</name>
<evidence type="ECO:0000256" key="1">
    <source>
        <dbReference type="SAM" id="MobiDB-lite"/>
    </source>
</evidence>
<dbReference type="AlphaFoldDB" id="A0A6A3VUK6"/>
<sequence>MQFRSVFLDCALYAPTTKANERRKQKLNAIVARFQFLSRNVELFGYYVFLRLIKKGAHDNLMWLGGKAAKRSASAKAAKADHDEDDVPAQEDLATVLRTNPSRYKVIIGRILDPSRVDEDGYASIPELLEQTHALDPTHPEHLRLSNRDLARVVLDKLLASEDLQATIDEVEQLLVNDKPVAVFNQKPFQDTEKGEDDSDYEVDASQKKKRVPSGLTESEASEDESSEAEPDAKPSDKTPKGSLYECSDDDEEEEEADSGTNDKADKEAAPTPSSSAGPKTPSPSDDKSSGKSHDKGRDKNPRKTP</sequence>